<gene>
    <name evidence="1" type="ORF">U0035_05595</name>
</gene>
<dbReference type="EMBL" id="CP139960">
    <property type="protein sequence ID" value="WQD39620.1"/>
    <property type="molecule type" value="Genomic_DNA"/>
</dbReference>
<dbReference type="SUPFAM" id="SSF51735">
    <property type="entry name" value="NAD(P)-binding Rossmann-fold domains"/>
    <property type="match status" value="1"/>
</dbReference>
<dbReference type="RefSeq" id="WP_211316324.1">
    <property type="nucleotide sequence ID" value="NZ_CP139960.1"/>
</dbReference>
<proteinExistence type="predicted"/>
<evidence type="ECO:0000313" key="1">
    <source>
        <dbReference type="EMBL" id="WQD39620.1"/>
    </source>
</evidence>
<sequence length="70" mass="8001">MISISKIAVIGGTGKSGQYLTRELIRQEIPFRILLRNPQRLISRARWQPSCRAMPEMAMLYCGCYKVAMP</sequence>
<evidence type="ECO:0000313" key="2">
    <source>
        <dbReference type="Proteomes" id="UP001325680"/>
    </source>
</evidence>
<name>A0ABZ0W8L3_9BACT</name>
<accession>A0ABZ0W8L3</accession>
<dbReference type="InterPro" id="IPR036291">
    <property type="entry name" value="NAD(P)-bd_dom_sf"/>
</dbReference>
<keyword evidence="2" id="KW-1185">Reference proteome</keyword>
<organism evidence="1 2">
    <name type="scientific">Niabella yanshanensis</name>
    <dbReference type="NCBI Taxonomy" id="577386"/>
    <lineage>
        <taxon>Bacteria</taxon>
        <taxon>Pseudomonadati</taxon>
        <taxon>Bacteroidota</taxon>
        <taxon>Chitinophagia</taxon>
        <taxon>Chitinophagales</taxon>
        <taxon>Chitinophagaceae</taxon>
        <taxon>Niabella</taxon>
    </lineage>
</organism>
<dbReference type="Proteomes" id="UP001325680">
    <property type="component" value="Chromosome"/>
</dbReference>
<dbReference type="Gene3D" id="3.40.50.720">
    <property type="entry name" value="NAD(P)-binding Rossmann-like Domain"/>
    <property type="match status" value="1"/>
</dbReference>
<protein>
    <submittedName>
        <fullName evidence="1">NmrA family NAD(P)-binding protein</fullName>
    </submittedName>
</protein>
<reference evidence="1 2" key="1">
    <citation type="submission" date="2023-12" db="EMBL/GenBank/DDBJ databases">
        <title>Genome sequencing and assembly of bacterial species from a model synthetic community.</title>
        <authorList>
            <person name="Hogle S.L."/>
        </authorList>
    </citation>
    <scope>NUCLEOTIDE SEQUENCE [LARGE SCALE GENOMIC DNA]</scope>
    <source>
        <strain evidence="1 2">HAMBI_3031</strain>
    </source>
</reference>